<dbReference type="AlphaFoldDB" id="A0A1A8YVB4"/>
<dbReference type="PANTHER" id="PTHR34066">
    <property type="entry name" value="GROWTH FACTOR 2"/>
    <property type="match status" value="1"/>
</dbReference>
<dbReference type="Pfam" id="PF08576">
    <property type="entry name" value="DUF1764"/>
    <property type="match status" value="1"/>
</dbReference>
<reference evidence="4 5" key="2">
    <citation type="submission" date="2016-05" db="EMBL/GenBank/DDBJ databases">
        <authorList>
            <person name="Naeem Raeece"/>
        </authorList>
    </citation>
    <scope>NUCLEOTIDE SEQUENCE [LARGE SCALE GENOMIC DNA]</scope>
</reference>
<dbReference type="Proteomes" id="UP000078550">
    <property type="component" value="Unassembled WGS sequence"/>
</dbReference>
<evidence type="ECO:0000313" key="2">
    <source>
        <dbReference type="EMBL" id="SBT35174.1"/>
    </source>
</evidence>
<name>A0A1A8YVB4_PLAOA</name>
<dbReference type="InterPro" id="IPR013885">
    <property type="entry name" value="DUF1764_euk"/>
</dbReference>
<dbReference type="EMBL" id="FLRE01000104">
    <property type="protein sequence ID" value="SBT35620.1"/>
    <property type="molecule type" value="Genomic_DNA"/>
</dbReference>
<dbReference type="EMBL" id="FLRD01000079">
    <property type="protein sequence ID" value="SBT35174.1"/>
    <property type="molecule type" value="Genomic_DNA"/>
</dbReference>
<feature type="region of interest" description="Disordered" evidence="1">
    <location>
        <begin position="1"/>
        <end position="35"/>
    </location>
</feature>
<evidence type="ECO:0008006" key="6">
    <source>
        <dbReference type="Google" id="ProtNLM"/>
    </source>
</evidence>
<evidence type="ECO:0000256" key="1">
    <source>
        <dbReference type="SAM" id="MobiDB-lite"/>
    </source>
</evidence>
<gene>
    <name evidence="2" type="ORF">POVWA1_026060</name>
    <name evidence="3" type="ORF">POVWA2_025890</name>
</gene>
<sequence>MDHEKKTKKPLSQIEGKKPSKIKRNEEKKKKMSEAKSNIENIFSNIKVKGKDKGGDVRRNINEGGKIQKKNLEKKSRTTAKMRRKEENVKMKKNGDERLRTPDGLPIYSVEELKMGKGGYTKECPFDCNCCF</sequence>
<evidence type="ECO:0000313" key="3">
    <source>
        <dbReference type="EMBL" id="SBT35620.1"/>
    </source>
</evidence>
<dbReference type="PANTHER" id="PTHR34066:SF1">
    <property type="entry name" value="DUF1764 FAMILY PROTEIN"/>
    <property type="match status" value="1"/>
</dbReference>
<evidence type="ECO:0000313" key="5">
    <source>
        <dbReference type="Proteomes" id="UP000078555"/>
    </source>
</evidence>
<protein>
    <recommendedName>
        <fullName evidence="6">DUF1764 domain-containing protein</fullName>
    </recommendedName>
</protein>
<feature type="compositionally biased region" description="Basic and acidic residues" evidence="1">
    <location>
        <begin position="84"/>
        <end position="101"/>
    </location>
</feature>
<feature type="region of interest" description="Disordered" evidence="1">
    <location>
        <begin position="75"/>
        <end position="103"/>
    </location>
</feature>
<keyword evidence="5" id="KW-1185">Reference proteome</keyword>
<accession>A0A1A8YVB4</accession>
<proteinExistence type="predicted"/>
<reference evidence="3" key="1">
    <citation type="submission" date="2016-05" db="EMBL/GenBank/DDBJ databases">
        <authorList>
            <person name="Lavstsen T."/>
            <person name="Jespersen J.S."/>
        </authorList>
    </citation>
    <scope>NUCLEOTIDE SEQUENCE [LARGE SCALE GENOMIC DNA]</scope>
</reference>
<evidence type="ECO:0000313" key="4">
    <source>
        <dbReference type="Proteomes" id="UP000078550"/>
    </source>
</evidence>
<dbReference type="Proteomes" id="UP000078555">
    <property type="component" value="Unassembled WGS sequence"/>
</dbReference>
<organism evidence="3 4">
    <name type="scientific">Plasmodium ovale wallikeri</name>
    <dbReference type="NCBI Taxonomy" id="864142"/>
    <lineage>
        <taxon>Eukaryota</taxon>
        <taxon>Sar</taxon>
        <taxon>Alveolata</taxon>
        <taxon>Apicomplexa</taxon>
        <taxon>Aconoidasida</taxon>
        <taxon>Haemosporida</taxon>
        <taxon>Plasmodiidae</taxon>
        <taxon>Plasmodium</taxon>
        <taxon>Plasmodium (Plasmodium)</taxon>
    </lineage>
</organism>
<feature type="compositionally biased region" description="Basic and acidic residues" evidence="1">
    <location>
        <begin position="15"/>
        <end position="34"/>
    </location>
</feature>